<protein>
    <recommendedName>
        <fullName evidence="2">Apple domain-containing protein</fullName>
    </recommendedName>
</protein>
<sequence>MQFSLSLATLLFSVVVANAAAAGIQPVPDVGTVFSVYPGWDMDNGTLETIFNGTELACLQSCASSGSCVAYAYVPYGNTGTEDPFCVLKNSIDLSTFTVHAGVDVSVGLIGSCGTVTPVGPTICQTVSI</sequence>
<dbReference type="InterPro" id="IPR003609">
    <property type="entry name" value="Pan_app"/>
</dbReference>
<dbReference type="Proteomes" id="UP000620124">
    <property type="component" value="Unassembled WGS sequence"/>
</dbReference>
<evidence type="ECO:0000256" key="1">
    <source>
        <dbReference type="SAM" id="SignalP"/>
    </source>
</evidence>
<feature type="domain" description="Apple" evidence="2">
    <location>
        <begin position="37"/>
        <end position="89"/>
    </location>
</feature>
<evidence type="ECO:0000313" key="4">
    <source>
        <dbReference type="Proteomes" id="UP000620124"/>
    </source>
</evidence>
<name>A0A8H6XYP7_9AGAR</name>
<dbReference type="EMBL" id="JACAZI010000010">
    <property type="protein sequence ID" value="KAF7350033.1"/>
    <property type="molecule type" value="Genomic_DNA"/>
</dbReference>
<organism evidence="3 4">
    <name type="scientific">Mycena venus</name>
    <dbReference type="NCBI Taxonomy" id="2733690"/>
    <lineage>
        <taxon>Eukaryota</taxon>
        <taxon>Fungi</taxon>
        <taxon>Dikarya</taxon>
        <taxon>Basidiomycota</taxon>
        <taxon>Agaricomycotina</taxon>
        <taxon>Agaricomycetes</taxon>
        <taxon>Agaricomycetidae</taxon>
        <taxon>Agaricales</taxon>
        <taxon>Marasmiineae</taxon>
        <taxon>Mycenaceae</taxon>
        <taxon>Mycena</taxon>
    </lineage>
</organism>
<gene>
    <name evidence="3" type="ORF">MVEN_01305000</name>
</gene>
<feature type="chain" id="PRO_5034695777" description="Apple domain-containing protein" evidence="1">
    <location>
        <begin position="22"/>
        <end position="129"/>
    </location>
</feature>
<dbReference type="Pfam" id="PF14295">
    <property type="entry name" value="PAN_4"/>
    <property type="match status" value="1"/>
</dbReference>
<keyword evidence="4" id="KW-1185">Reference proteome</keyword>
<reference evidence="3" key="1">
    <citation type="submission" date="2020-05" db="EMBL/GenBank/DDBJ databases">
        <title>Mycena genomes resolve the evolution of fungal bioluminescence.</title>
        <authorList>
            <person name="Tsai I.J."/>
        </authorList>
    </citation>
    <scope>NUCLEOTIDE SEQUENCE</scope>
    <source>
        <strain evidence="3">CCC161011</strain>
    </source>
</reference>
<dbReference type="AlphaFoldDB" id="A0A8H6XYP7"/>
<accession>A0A8H6XYP7</accession>
<evidence type="ECO:0000259" key="2">
    <source>
        <dbReference type="Pfam" id="PF14295"/>
    </source>
</evidence>
<keyword evidence="1" id="KW-0732">Signal</keyword>
<dbReference type="Gene3D" id="3.50.4.10">
    <property type="entry name" value="Hepatocyte Growth Factor"/>
    <property type="match status" value="1"/>
</dbReference>
<evidence type="ECO:0000313" key="3">
    <source>
        <dbReference type="EMBL" id="KAF7350033.1"/>
    </source>
</evidence>
<feature type="signal peptide" evidence="1">
    <location>
        <begin position="1"/>
        <end position="21"/>
    </location>
</feature>
<dbReference type="OrthoDB" id="2961971at2759"/>
<proteinExistence type="predicted"/>
<comment type="caution">
    <text evidence="3">The sequence shown here is derived from an EMBL/GenBank/DDBJ whole genome shotgun (WGS) entry which is preliminary data.</text>
</comment>